<protein>
    <submittedName>
        <fullName evidence="1">BED-type domain-containing protein</fullName>
    </submittedName>
</protein>
<keyword evidence="2" id="KW-1185">Reference proteome</keyword>
<dbReference type="Proteomes" id="UP000829398">
    <property type="component" value="Chromosome 8"/>
</dbReference>
<organism evidence="1 2">
    <name type="scientific">Citrus sinensis</name>
    <name type="common">Sweet orange</name>
    <name type="synonym">Citrus aurantium var. sinensis</name>
    <dbReference type="NCBI Taxonomy" id="2711"/>
    <lineage>
        <taxon>Eukaryota</taxon>
        <taxon>Viridiplantae</taxon>
        <taxon>Streptophyta</taxon>
        <taxon>Embryophyta</taxon>
        <taxon>Tracheophyta</taxon>
        <taxon>Spermatophyta</taxon>
        <taxon>Magnoliopsida</taxon>
        <taxon>eudicotyledons</taxon>
        <taxon>Gunneridae</taxon>
        <taxon>Pentapetalae</taxon>
        <taxon>rosids</taxon>
        <taxon>malvids</taxon>
        <taxon>Sapindales</taxon>
        <taxon>Rutaceae</taxon>
        <taxon>Aurantioideae</taxon>
        <taxon>Citrus</taxon>
    </lineage>
</organism>
<dbReference type="EMBL" id="CM039177">
    <property type="protein sequence ID" value="KAH9698203.1"/>
    <property type="molecule type" value="Genomic_DNA"/>
</dbReference>
<evidence type="ECO:0000313" key="2">
    <source>
        <dbReference type="Proteomes" id="UP000829398"/>
    </source>
</evidence>
<name>A0ACB8IMG2_CITSI</name>
<proteinExistence type="predicted"/>
<comment type="caution">
    <text evidence="1">The sequence shown here is derived from an EMBL/GenBank/DDBJ whole genome shotgun (WGS) entry which is preliminary data.</text>
</comment>
<sequence length="622" mass="69875">MFTIDFQAAASSHAQLQQTLSVSPSHSLPLLAPSSHFLSFVAHDDSSNQQPRPAPTDTSRSPQPTRHQPVRLARNCAVRSPRVPLSSAQSRSADAVAAPRSRLTLILMRSCYGFMIQMSDSDGSRVHENIQSNESNELRRRIISFNTMSDHKGETIGKQLKKCLLDWGIERVFTVTVDNASANKVSITYLTNKLKTWRDGALVLNGDFIHVRCCAHIMNVIVNEGLKKLDNNIISIRNAVKYVRSSTARLKAFQIRVAQEKILGKNGQPSRGSVVLDCPTRWNSTYTTLTTALKFRSAFDRMANEDKLYDAYFHEEEGGFLRIFYEATLSLSSSLRVTSSTCYNEICKVEKALNTMADILDPHISMIASSMKEKFEEYWEGSSKINKLLIVASILDPRGKMNFATLCFETLYGKDSAKCAEMKDVVKDVLNKLFEAYSAQHLKPSASASASAFPSESVSAFPSESAGVSANSGLTFMDEDYEVFEDPFSKYTEMVTITRDHIELSNELDLYFMESVEYQTPNALGAPFDILLWWKANSSKYPILSQIARDVLAIPVSTVASESAFSTGGRVLDEYRSSMTPDMVEALILTQNWFELHFLLIQRQTFKCWWRKTSLWILLQKV</sequence>
<reference evidence="2" key="1">
    <citation type="journal article" date="2023" name="Hortic. Res.">
        <title>A chromosome-level phased genome enabling allele-level studies in sweet orange: a case study on citrus Huanglongbing tolerance.</title>
        <authorList>
            <person name="Wu B."/>
            <person name="Yu Q."/>
            <person name="Deng Z."/>
            <person name="Duan Y."/>
            <person name="Luo F."/>
            <person name="Gmitter F. Jr."/>
        </authorList>
    </citation>
    <scope>NUCLEOTIDE SEQUENCE [LARGE SCALE GENOMIC DNA]</scope>
    <source>
        <strain evidence="2">cv. Valencia</strain>
    </source>
</reference>
<gene>
    <name evidence="1" type="ORF">KPL71_023930</name>
</gene>
<evidence type="ECO:0000313" key="1">
    <source>
        <dbReference type="EMBL" id="KAH9698203.1"/>
    </source>
</evidence>
<accession>A0ACB8IMG2</accession>